<keyword evidence="1" id="KW-0812">Transmembrane</keyword>
<dbReference type="EMBL" id="MGIL01000007">
    <property type="protein sequence ID" value="OGM88553.1"/>
    <property type="molecule type" value="Genomic_DNA"/>
</dbReference>
<name>A0A1F8DIW9_9BACT</name>
<keyword evidence="1" id="KW-1133">Transmembrane helix</keyword>
<protein>
    <submittedName>
        <fullName evidence="2">Uncharacterized protein</fullName>
    </submittedName>
</protein>
<accession>A0A1F8DIW9</accession>
<organism evidence="2 3">
    <name type="scientific">Candidatus Woesebacteria bacterium RIFOXYD1_FULL_43_18</name>
    <dbReference type="NCBI Taxonomy" id="1802551"/>
    <lineage>
        <taxon>Bacteria</taxon>
        <taxon>Candidatus Woeseibacteriota</taxon>
    </lineage>
</organism>
<dbReference type="AlphaFoldDB" id="A0A1F8DIW9"/>
<sequence>MTSLTRIAITARKTIRYGIFLIIFLIVGKILLDTGIAIYKKIFPAPPPPPTVKYGTLTKIPFPVNNSTVKLSYTLETPEGGLPTNIPTQAKVYFMPKSSPNLLSLDAAKSTAQALGFGTSPQQISDTIYLFNNPKFPAALQMNIITGTFSISYNLAQDKSPLDRKPPIAEVAASELRSYLSGAGILPPDLSGPTTSKYLKLTNGQLVSALSLSESDVVKVNLFRKDYDDLPSVTGTPDQANVWAIVSGSASRDQQIIAAENHYYPVDETQYSTYPIKTPEEAFAELQNGQAFTASLGLNKDGDNLKIRRMYLAYFDPETVTEFYQPIYVFEGDNGFTAYLPAVTPTYYGQ</sequence>
<comment type="caution">
    <text evidence="2">The sequence shown here is derived from an EMBL/GenBank/DDBJ whole genome shotgun (WGS) entry which is preliminary data.</text>
</comment>
<feature type="transmembrane region" description="Helical" evidence="1">
    <location>
        <begin position="20"/>
        <end position="39"/>
    </location>
</feature>
<evidence type="ECO:0000313" key="2">
    <source>
        <dbReference type="EMBL" id="OGM88553.1"/>
    </source>
</evidence>
<evidence type="ECO:0000256" key="1">
    <source>
        <dbReference type="SAM" id="Phobius"/>
    </source>
</evidence>
<gene>
    <name evidence="2" type="ORF">A2573_03015</name>
</gene>
<evidence type="ECO:0000313" key="3">
    <source>
        <dbReference type="Proteomes" id="UP000177596"/>
    </source>
</evidence>
<proteinExistence type="predicted"/>
<reference evidence="2 3" key="1">
    <citation type="journal article" date="2016" name="Nat. Commun.">
        <title>Thousands of microbial genomes shed light on interconnected biogeochemical processes in an aquifer system.</title>
        <authorList>
            <person name="Anantharaman K."/>
            <person name="Brown C.T."/>
            <person name="Hug L.A."/>
            <person name="Sharon I."/>
            <person name="Castelle C.J."/>
            <person name="Probst A.J."/>
            <person name="Thomas B.C."/>
            <person name="Singh A."/>
            <person name="Wilkins M.J."/>
            <person name="Karaoz U."/>
            <person name="Brodie E.L."/>
            <person name="Williams K.H."/>
            <person name="Hubbard S.S."/>
            <person name="Banfield J.F."/>
        </authorList>
    </citation>
    <scope>NUCLEOTIDE SEQUENCE [LARGE SCALE GENOMIC DNA]</scope>
</reference>
<dbReference type="Proteomes" id="UP000177596">
    <property type="component" value="Unassembled WGS sequence"/>
</dbReference>
<keyword evidence="1" id="KW-0472">Membrane</keyword>